<evidence type="ECO:0000313" key="1">
    <source>
        <dbReference type="EMBL" id="MBB4686275.1"/>
    </source>
</evidence>
<evidence type="ECO:0000313" key="2">
    <source>
        <dbReference type="Proteomes" id="UP000581769"/>
    </source>
</evidence>
<protein>
    <submittedName>
        <fullName evidence="1">Uncharacterized protein YbjT (DUF2867 family)</fullName>
    </submittedName>
</protein>
<proteinExistence type="predicted"/>
<accession>A0A840IY08</accession>
<name>A0A840IY08_9PSEU</name>
<organism evidence="1 2">
    <name type="scientific">Amycolatopsis jiangsuensis</name>
    <dbReference type="NCBI Taxonomy" id="1181879"/>
    <lineage>
        <taxon>Bacteria</taxon>
        <taxon>Bacillati</taxon>
        <taxon>Actinomycetota</taxon>
        <taxon>Actinomycetes</taxon>
        <taxon>Pseudonocardiales</taxon>
        <taxon>Pseudonocardiaceae</taxon>
        <taxon>Amycolatopsis</taxon>
    </lineage>
</organism>
<dbReference type="AlphaFoldDB" id="A0A840IY08"/>
<reference evidence="1 2" key="1">
    <citation type="submission" date="2020-08" db="EMBL/GenBank/DDBJ databases">
        <title>Sequencing the genomes of 1000 actinobacteria strains.</title>
        <authorList>
            <person name="Klenk H.-P."/>
        </authorList>
    </citation>
    <scope>NUCLEOTIDE SEQUENCE [LARGE SCALE GENOMIC DNA]</scope>
    <source>
        <strain evidence="1 2">DSM 45859</strain>
    </source>
</reference>
<keyword evidence="2" id="KW-1185">Reference proteome</keyword>
<dbReference type="InterPro" id="IPR051604">
    <property type="entry name" value="Ergot_Alk_Oxidoreductase"/>
</dbReference>
<dbReference type="Gene3D" id="3.90.25.10">
    <property type="entry name" value="UDP-galactose 4-epimerase, domain 1"/>
    <property type="match status" value="1"/>
</dbReference>
<dbReference type="RefSeq" id="WP_246458913.1">
    <property type="nucleotide sequence ID" value="NZ_JACHMG010000001.1"/>
</dbReference>
<dbReference type="Proteomes" id="UP000581769">
    <property type="component" value="Unassembled WGS sequence"/>
</dbReference>
<dbReference type="EMBL" id="JACHMG010000001">
    <property type="protein sequence ID" value="MBB4686275.1"/>
    <property type="molecule type" value="Genomic_DNA"/>
</dbReference>
<dbReference type="PANTHER" id="PTHR43162:SF1">
    <property type="entry name" value="PRESTALK A DIFFERENTIATION PROTEIN A"/>
    <property type="match status" value="1"/>
</dbReference>
<dbReference type="PANTHER" id="PTHR43162">
    <property type="match status" value="1"/>
</dbReference>
<comment type="caution">
    <text evidence="1">The sequence shown here is derived from an EMBL/GenBank/DDBJ whole genome shotgun (WGS) entry which is preliminary data.</text>
</comment>
<gene>
    <name evidence="1" type="ORF">BJY18_003760</name>
</gene>
<sequence>MLTGPQALSYPEAAEIITAGTGRKIRIVHAGADEQAADLRTAGVPAGFARLLAAADAGVRDGGQAEVSTAVLDLTGRPPRTFSQFVHDHAARWAPAA</sequence>